<keyword evidence="8" id="KW-1185">Reference proteome</keyword>
<dbReference type="Pfam" id="PF00425">
    <property type="entry name" value="Chorismate_bind"/>
    <property type="match status" value="1"/>
</dbReference>
<comment type="similarity">
    <text evidence="2">Belongs to the isochorismate synthase family.</text>
</comment>
<reference evidence="7 8" key="1">
    <citation type="submission" date="2018-06" db="EMBL/GenBank/DDBJ databases">
        <authorList>
            <consortium name="Pathogen Informatics"/>
            <person name="Doyle S."/>
        </authorList>
    </citation>
    <scope>NUCLEOTIDE SEQUENCE [LARGE SCALE GENOMIC DNA]</scope>
    <source>
        <strain evidence="7 8">NCTC12020</strain>
    </source>
</reference>
<comment type="catalytic activity">
    <reaction evidence="1">
        <text>chorismate = isochorismate</text>
        <dbReference type="Rhea" id="RHEA:18985"/>
        <dbReference type="ChEBI" id="CHEBI:29748"/>
        <dbReference type="ChEBI" id="CHEBI:29780"/>
        <dbReference type="EC" id="5.4.4.2"/>
    </reaction>
</comment>
<organism evidence="7 8">
    <name type="scientific">Veillonella criceti</name>
    <dbReference type="NCBI Taxonomy" id="103891"/>
    <lineage>
        <taxon>Bacteria</taxon>
        <taxon>Bacillati</taxon>
        <taxon>Bacillota</taxon>
        <taxon>Negativicutes</taxon>
        <taxon>Veillonellales</taxon>
        <taxon>Veillonellaceae</taxon>
        <taxon>Veillonella</taxon>
    </lineage>
</organism>
<evidence type="ECO:0000256" key="2">
    <source>
        <dbReference type="ARBA" id="ARBA00005297"/>
    </source>
</evidence>
<name>A0A380NKQ5_9FIRM</name>
<dbReference type="Gene3D" id="3.60.120.10">
    <property type="entry name" value="Anthranilate synthase"/>
    <property type="match status" value="1"/>
</dbReference>
<dbReference type="RefSeq" id="WP_115310341.1">
    <property type="nucleotide sequence ID" value="NZ_UHIO01000001.1"/>
</dbReference>
<evidence type="ECO:0000313" key="7">
    <source>
        <dbReference type="EMBL" id="SUP43430.1"/>
    </source>
</evidence>
<feature type="domain" description="Chorismate-utilising enzyme C-terminal" evidence="6">
    <location>
        <begin position="127"/>
        <end position="379"/>
    </location>
</feature>
<dbReference type="GO" id="GO:0008909">
    <property type="term" value="F:isochorismate synthase activity"/>
    <property type="evidence" value="ECO:0007669"/>
    <property type="project" value="UniProtKB-EC"/>
</dbReference>
<evidence type="ECO:0000259" key="6">
    <source>
        <dbReference type="Pfam" id="PF00425"/>
    </source>
</evidence>
<dbReference type="InterPro" id="IPR015890">
    <property type="entry name" value="Chorismate_C"/>
</dbReference>
<dbReference type="NCBIfam" id="TIGR00543">
    <property type="entry name" value="isochor_syn"/>
    <property type="match status" value="1"/>
</dbReference>
<dbReference type="PANTHER" id="PTHR42839:SF2">
    <property type="entry name" value="ISOCHORISMATE SYNTHASE ENTC"/>
    <property type="match status" value="1"/>
</dbReference>
<dbReference type="AlphaFoldDB" id="A0A380NKQ5"/>
<gene>
    <name evidence="7" type="primary">dhbC</name>
    <name evidence="7" type="ORF">NCTC12020_01178</name>
</gene>
<evidence type="ECO:0000313" key="8">
    <source>
        <dbReference type="Proteomes" id="UP000255367"/>
    </source>
</evidence>
<dbReference type="EC" id="5.4.4.2" evidence="3"/>
<dbReference type="EMBL" id="UHIO01000001">
    <property type="protein sequence ID" value="SUP43430.1"/>
    <property type="molecule type" value="Genomic_DNA"/>
</dbReference>
<dbReference type="Proteomes" id="UP000255367">
    <property type="component" value="Unassembled WGS sequence"/>
</dbReference>
<evidence type="ECO:0000256" key="1">
    <source>
        <dbReference type="ARBA" id="ARBA00000799"/>
    </source>
</evidence>
<sequence>MKYTIFPTEVTNPLAVWQQFEGSERVYWHDTQVNRVIVAAGRVKRITEAELPEYPWAWYSQSFFDTMNDSTWQDMGNELVVFTYYYVKEEGKAYWVTADSIAPVITETVVPHIKHTYEMVTTGDYPAWERLFEGIQKSIQSGEVKKVVASRKVAFHSDRPFQVTSIIHNLVEQNQGAFIFAYAKGEAVFLGASPEVLVRKRGQDFMSYALAGTLKKDDIQDGGERLLTDAKNLREHQIVIDRIRQTMLTLCDKVDVQDTHIMELPNLYHLRTLLYGHDTNDSILTMAKALHPTPAMGGEPREKALQVLKTYEPYERGLYASPVGWVCGNTPLFREAGDGLLIVGIRSALIHGQDLYAYAGCGVVAESDCEAEYTETATKLQTILKAL</sequence>
<dbReference type="SUPFAM" id="SSF56322">
    <property type="entry name" value="ADC synthase"/>
    <property type="match status" value="1"/>
</dbReference>
<dbReference type="InterPro" id="IPR005801">
    <property type="entry name" value="ADC_synthase"/>
</dbReference>
<accession>A0A380NKQ5</accession>
<keyword evidence="4 7" id="KW-0413">Isomerase</keyword>
<proteinExistence type="inferred from homology"/>
<dbReference type="InterPro" id="IPR004561">
    <property type="entry name" value="IsoChor_synthase"/>
</dbReference>
<protein>
    <recommendedName>
        <fullName evidence="3">isochorismate synthase</fullName>
        <ecNumber evidence="3">5.4.4.2</ecNumber>
    </recommendedName>
    <alternativeName>
        <fullName evidence="5">Isochorismate mutase</fullName>
    </alternativeName>
</protein>
<dbReference type="PANTHER" id="PTHR42839">
    <property type="entry name" value="ISOCHORISMATE SYNTHASE ENTC"/>
    <property type="match status" value="1"/>
</dbReference>
<evidence type="ECO:0000256" key="4">
    <source>
        <dbReference type="ARBA" id="ARBA00023235"/>
    </source>
</evidence>
<evidence type="ECO:0000256" key="3">
    <source>
        <dbReference type="ARBA" id="ARBA00012824"/>
    </source>
</evidence>
<dbReference type="OrthoDB" id="9803598at2"/>
<evidence type="ECO:0000256" key="5">
    <source>
        <dbReference type="ARBA" id="ARBA00041564"/>
    </source>
</evidence>